<comment type="caution">
    <text evidence="2">The sequence shown here is derived from an EMBL/GenBank/DDBJ whole genome shotgun (WGS) entry which is preliminary data.</text>
</comment>
<proteinExistence type="predicted"/>
<accession>A0AA36GV23</accession>
<organism evidence="2 3">
    <name type="scientific">Cylicocyclus nassatus</name>
    <name type="common">Nematode worm</name>
    <dbReference type="NCBI Taxonomy" id="53992"/>
    <lineage>
        <taxon>Eukaryota</taxon>
        <taxon>Metazoa</taxon>
        <taxon>Ecdysozoa</taxon>
        <taxon>Nematoda</taxon>
        <taxon>Chromadorea</taxon>
        <taxon>Rhabditida</taxon>
        <taxon>Rhabditina</taxon>
        <taxon>Rhabditomorpha</taxon>
        <taxon>Strongyloidea</taxon>
        <taxon>Strongylidae</taxon>
        <taxon>Cylicocyclus</taxon>
    </lineage>
</organism>
<reference evidence="2" key="1">
    <citation type="submission" date="2023-07" db="EMBL/GenBank/DDBJ databases">
        <authorList>
            <consortium name="CYATHOMIX"/>
        </authorList>
    </citation>
    <scope>NUCLEOTIDE SEQUENCE</scope>
    <source>
        <strain evidence="2">N/A</strain>
    </source>
</reference>
<sequence>MDEASGSPSAPNGPEIDMPANLLPYKRTEYPDVMPDASKLGFCILHFEGINIVVRNAKKNLSQYLCGR</sequence>
<evidence type="ECO:0000256" key="1">
    <source>
        <dbReference type="SAM" id="MobiDB-lite"/>
    </source>
</evidence>
<keyword evidence="3" id="KW-1185">Reference proteome</keyword>
<protein>
    <submittedName>
        <fullName evidence="2">Uncharacterized protein</fullName>
    </submittedName>
</protein>
<evidence type="ECO:0000313" key="2">
    <source>
        <dbReference type="EMBL" id="CAJ0598722.1"/>
    </source>
</evidence>
<dbReference type="EMBL" id="CATQJL010000223">
    <property type="protein sequence ID" value="CAJ0598722.1"/>
    <property type="molecule type" value="Genomic_DNA"/>
</dbReference>
<feature type="region of interest" description="Disordered" evidence="1">
    <location>
        <begin position="1"/>
        <end position="20"/>
    </location>
</feature>
<gene>
    <name evidence="2" type="ORF">CYNAS_LOCUS10705</name>
</gene>
<evidence type="ECO:0000313" key="3">
    <source>
        <dbReference type="Proteomes" id="UP001176961"/>
    </source>
</evidence>
<feature type="compositionally biased region" description="Polar residues" evidence="1">
    <location>
        <begin position="1"/>
        <end position="10"/>
    </location>
</feature>
<name>A0AA36GV23_CYLNA</name>
<dbReference type="Proteomes" id="UP001176961">
    <property type="component" value="Unassembled WGS sequence"/>
</dbReference>
<dbReference type="AlphaFoldDB" id="A0AA36GV23"/>